<dbReference type="EMBL" id="JAPDHF010000016">
    <property type="protein sequence ID" value="KAJ4007771.1"/>
    <property type="molecule type" value="Genomic_DNA"/>
</dbReference>
<sequence length="389" mass="44073">MASIYENAQITLAGEPSDHSQGLFHGCRDYTSLDIPGLHGDSEVPFVEMRRRLKSRLDCHLLSRGWVFQEIQLSRRYVYFAPNEIVWDCFSESWCECGGVYESSGYVKILPRIGENCDANDQLLSWSGHDGIVERFTQLDLTKPEDRLPALAGLASRYHFHNGNLTYAAGLWLEDLPSGGLFWTTRGKPAPRPKELFTPTWSWASVTTPVQFRFMSEHDQLQIKVRELNVVTVEGGNPYGRLQKAHLLVEGVLGYGWLLGYRKNAAMFSDFAGLVRANGIDEIIPFAADYDFRAKSDYQVSMPCMVYFLFGYCTDLSNRPGRKVSKPYYPGGIVLREISQEPFLFEKIGLFDAFTLASKEDDSVQFDIGESYVKLLEKTGSRVTDIMII</sequence>
<reference evidence="1" key="1">
    <citation type="submission" date="2022-10" db="EMBL/GenBank/DDBJ databases">
        <title>Fusarium specimens isolated from Avocado Roots.</title>
        <authorList>
            <person name="Stajich J."/>
            <person name="Roper C."/>
            <person name="Heimlech-Rivalta G."/>
        </authorList>
    </citation>
    <scope>NUCLEOTIDE SEQUENCE</scope>
    <source>
        <strain evidence="1">CF00143</strain>
    </source>
</reference>
<dbReference type="Proteomes" id="UP001152130">
    <property type="component" value="Unassembled WGS sequence"/>
</dbReference>
<dbReference type="PANTHER" id="PTHR33112">
    <property type="entry name" value="DOMAIN PROTEIN, PUTATIVE-RELATED"/>
    <property type="match status" value="1"/>
</dbReference>
<evidence type="ECO:0000313" key="1">
    <source>
        <dbReference type="EMBL" id="KAJ4007771.1"/>
    </source>
</evidence>
<evidence type="ECO:0000313" key="2">
    <source>
        <dbReference type="Proteomes" id="UP001152130"/>
    </source>
</evidence>
<dbReference type="AlphaFoldDB" id="A0A9W8U724"/>
<comment type="caution">
    <text evidence="1">The sequence shown here is derived from an EMBL/GenBank/DDBJ whole genome shotgun (WGS) entry which is preliminary data.</text>
</comment>
<name>A0A9W8U724_9HYPO</name>
<accession>A0A9W8U724</accession>
<protein>
    <recommendedName>
        <fullName evidence="3">Heterokaryon incompatibility protein</fullName>
    </recommendedName>
</protein>
<proteinExistence type="predicted"/>
<organism evidence="1 2">
    <name type="scientific">Fusarium irregulare</name>
    <dbReference type="NCBI Taxonomy" id="2494466"/>
    <lineage>
        <taxon>Eukaryota</taxon>
        <taxon>Fungi</taxon>
        <taxon>Dikarya</taxon>
        <taxon>Ascomycota</taxon>
        <taxon>Pezizomycotina</taxon>
        <taxon>Sordariomycetes</taxon>
        <taxon>Hypocreomycetidae</taxon>
        <taxon>Hypocreales</taxon>
        <taxon>Nectriaceae</taxon>
        <taxon>Fusarium</taxon>
        <taxon>Fusarium incarnatum-equiseti species complex</taxon>
    </lineage>
</organism>
<gene>
    <name evidence="1" type="ORF">NW766_009574</name>
</gene>
<dbReference type="PANTHER" id="PTHR33112:SF13">
    <property type="entry name" value="HETEROKARYON INCOMPATIBILITY DOMAIN-CONTAINING PROTEIN"/>
    <property type="match status" value="1"/>
</dbReference>
<evidence type="ECO:0008006" key="3">
    <source>
        <dbReference type="Google" id="ProtNLM"/>
    </source>
</evidence>
<keyword evidence="2" id="KW-1185">Reference proteome</keyword>